<accession>A0A8S5TSP8</accession>
<dbReference type="Pfam" id="PF04586">
    <property type="entry name" value="Peptidase_S78"/>
    <property type="match status" value="1"/>
</dbReference>
<feature type="domain" description="Prohead serine protease" evidence="6">
    <location>
        <begin position="5"/>
        <end position="127"/>
    </location>
</feature>
<dbReference type="GO" id="GO:0046797">
    <property type="term" value="P:viral procapsid maturation"/>
    <property type="evidence" value="ECO:0007669"/>
    <property type="project" value="UniProtKB-KW"/>
</dbReference>
<evidence type="ECO:0000256" key="1">
    <source>
        <dbReference type="ARBA" id="ARBA00022612"/>
    </source>
</evidence>
<proteinExistence type="predicted"/>
<sequence>MANIRFTVSDETLNSYGSVVLTSGINIARFQRNPIMLYMHDRNKGVIGRWENITKEGDKLTAEAIFDDATELGAKVKHQVESGFIRSASIGIENCKCETINGVQTIVECDLIEISIVDVPANENAVRLFKKGWKPVRTLSELQKDEPNKGNADNTLRTRIIDILGLPETVTDKDIIEHIKTLLNEPSSVEKEVEEAINNGLLSASDRKSFMAMAKGNIKAFRGYCKGRRESQKAEIERLLDKNQNKVMPMERATFRHIGERLGAEVLRGVLDSMHGPARISEVINLPDDKSRWTLEMYRKYAPDELRDNPTLYKRLVEQERGRGAVVKDLDYYRRNEPDYLAAHPDLYIQLIENEQKRK</sequence>
<keyword evidence="2 7" id="KW-0645">Protease</keyword>
<organism evidence="7">
    <name type="scientific">Podoviridae sp. ctARy1</name>
    <dbReference type="NCBI Taxonomy" id="2825228"/>
    <lineage>
        <taxon>Viruses</taxon>
        <taxon>Duplodnaviria</taxon>
        <taxon>Heunggongvirae</taxon>
        <taxon>Uroviricota</taxon>
        <taxon>Caudoviricetes</taxon>
    </lineage>
</organism>
<dbReference type="InterPro" id="IPR054613">
    <property type="entry name" value="Peptidase_S78_dom"/>
</dbReference>
<protein>
    <submittedName>
        <fullName evidence="7">Prohead serine protease</fullName>
    </submittedName>
</protein>
<keyword evidence="4" id="KW-0118">Viral capsid assembly</keyword>
<keyword evidence="1" id="KW-1188">Viral release from host cell</keyword>
<keyword evidence="5" id="KW-1273">Viral capsid maturation</keyword>
<evidence type="ECO:0000256" key="4">
    <source>
        <dbReference type="ARBA" id="ARBA00022950"/>
    </source>
</evidence>
<evidence type="ECO:0000259" key="6">
    <source>
        <dbReference type="Pfam" id="PF04586"/>
    </source>
</evidence>
<evidence type="ECO:0000256" key="3">
    <source>
        <dbReference type="ARBA" id="ARBA00022801"/>
    </source>
</evidence>
<dbReference type="GO" id="GO:0008233">
    <property type="term" value="F:peptidase activity"/>
    <property type="evidence" value="ECO:0007669"/>
    <property type="project" value="UniProtKB-KW"/>
</dbReference>
<evidence type="ECO:0000256" key="2">
    <source>
        <dbReference type="ARBA" id="ARBA00022670"/>
    </source>
</evidence>
<dbReference type="GO" id="GO:0006508">
    <property type="term" value="P:proteolysis"/>
    <property type="evidence" value="ECO:0007669"/>
    <property type="project" value="UniProtKB-KW"/>
</dbReference>
<name>A0A8S5TSP8_9CAUD</name>
<evidence type="ECO:0000256" key="5">
    <source>
        <dbReference type="ARBA" id="ARBA00023045"/>
    </source>
</evidence>
<dbReference type="EMBL" id="BK015920">
    <property type="protein sequence ID" value="DAF85208.1"/>
    <property type="molecule type" value="Genomic_DNA"/>
</dbReference>
<reference evidence="7" key="1">
    <citation type="journal article" date="2021" name="Proc. Natl. Acad. Sci. U.S.A.">
        <title>A Catalog of Tens of Thousands of Viruses from Human Metagenomes Reveals Hidden Associations with Chronic Diseases.</title>
        <authorList>
            <person name="Tisza M.J."/>
            <person name="Buck C.B."/>
        </authorList>
    </citation>
    <scope>NUCLEOTIDE SEQUENCE</scope>
    <source>
        <strain evidence="7">CtARy1</strain>
    </source>
</reference>
<keyword evidence="3" id="KW-0378">Hydrolase</keyword>
<evidence type="ECO:0000313" key="7">
    <source>
        <dbReference type="EMBL" id="DAF85208.1"/>
    </source>
</evidence>